<dbReference type="Proteomes" id="UP000008810">
    <property type="component" value="Chromosome 4"/>
</dbReference>
<proteinExistence type="predicted"/>
<dbReference type="EMBL" id="CM000883">
    <property type="protein sequence ID" value="KQJ91215.1"/>
    <property type="molecule type" value="Genomic_DNA"/>
</dbReference>
<evidence type="ECO:0000313" key="2">
    <source>
        <dbReference type="EnsemblPlants" id="KQJ91215"/>
    </source>
</evidence>
<reference evidence="1" key="2">
    <citation type="submission" date="2017-06" db="EMBL/GenBank/DDBJ databases">
        <title>WGS assembly of Brachypodium distachyon.</title>
        <authorList>
            <consortium name="The International Brachypodium Initiative"/>
            <person name="Lucas S."/>
            <person name="Harmon-Smith M."/>
            <person name="Lail K."/>
            <person name="Tice H."/>
            <person name="Grimwood J."/>
            <person name="Bruce D."/>
            <person name="Barry K."/>
            <person name="Shu S."/>
            <person name="Lindquist E."/>
            <person name="Wang M."/>
            <person name="Pitluck S."/>
            <person name="Vogel J.P."/>
            <person name="Garvin D.F."/>
            <person name="Mockler T.C."/>
            <person name="Schmutz J."/>
            <person name="Rokhsar D."/>
            <person name="Bevan M.W."/>
        </authorList>
    </citation>
    <scope>NUCLEOTIDE SEQUENCE</scope>
    <source>
        <strain evidence="1">Bd21</strain>
    </source>
</reference>
<dbReference type="AlphaFoldDB" id="A0A0Q3EUP4"/>
<reference evidence="2" key="3">
    <citation type="submission" date="2018-08" db="UniProtKB">
        <authorList>
            <consortium name="EnsemblPlants"/>
        </authorList>
    </citation>
    <scope>IDENTIFICATION</scope>
    <source>
        <strain evidence="2">cv. Bd21</strain>
    </source>
</reference>
<reference evidence="1 2" key="1">
    <citation type="journal article" date="2010" name="Nature">
        <title>Genome sequencing and analysis of the model grass Brachypodium distachyon.</title>
        <authorList>
            <consortium name="International Brachypodium Initiative"/>
        </authorList>
    </citation>
    <scope>NUCLEOTIDE SEQUENCE [LARGE SCALE GENOMIC DNA]</scope>
    <source>
        <strain evidence="1 2">Bd21</strain>
    </source>
</reference>
<protein>
    <submittedName>
        <fullName evidence="1 2">Uncharacterized protein</fullName>
    </submittedName>
</protein>
<keyword evidence="3" id="KW-1185">Reference proteome</keyword>
<organism evidence="1">
    <name type="scientific">Brachypodium distachyon</name>
    <name type="common">Purple false brome</name>
    <name type="synonym">Trachynia distachya</name>
    <dbReference type="NCBI Taxonomy" id="15368"/>
    <lineage>
        <taxon>Eukaryota</taxon>
        <taxon>Viridiplantae</taxon>
        <taxon>Streptophyta</taxon>
        <taxon>Embryophyta</taxon>
        <taxon>Tracheophyta</taxon>
        <taxon>Spermatophyta</taxon>
        <taxon>Magnoliopsida</taxon>
        <taxon>Liliopsida</taxon>
        <taxon>Poales</taxon>
        <taxon>Poaceae</taxon>
        <taxon>BOP clade</taxon>
        <taxon>Pooideae</taxon>
        <taxon>Stipodae</taxon>
        <taxon>Brachypodieae</taxon>
        <taxon>Brachypodium</taxon>
    </lineage>
</organism>
<dbReference type="InParanoid" id="A0A0Q3EUP4"/>
<gene>
    <name evidence="1" type="ORF">BRADI_4g36305v3</name>
</gene>
<dbReference type="Gramene" id="KQJ91215">
    <property type="protein sequence ID" value="KQJ91215"/>
    <property type="gene ID" value="BRADI_4g36305v3"/>
</dbReference>
<name>A0A0Q3EUP4_BRADI</name>
<accession>A0A0Q3EUP4</accession>
<dbReference type="EnsemblPlants" id="KQJ91215">
    <property type="protein sequence ID" value="KQJ91215"/>
    <property type="gene ID" value="BRADI_4g36305v3"/>
</dbReference>
<sequence length="113" mass="12916">MWCCGATRWTKLPPCPPWWAAAWKWAAARKWVVDVPMRSLVRGPAGPLPRRSPAPQASPSIPISCKLDGVLRITKEDLLSGQSLLKLTHWRALIEHRISSLGNLRWRWFLNLQ</sequence>
<evidence type="ECO:0000313" key="1">
    <source>
        <dbReference type="EMBL" id="KQJ91215.1"/>
    </source>
</evidence>
<evidence type="ECO:0000313" key="3">
    <source>
        <dbReference type="Proteomes" id="UP000008810"/>
    </source>
</evidence>